<dbReference type="RefSeq" id="XP_040966470.1">
    <property type="nucleotide sequence ID" value="XM_041110536.1"/>
</dbReference>
<dbReference type="Pfam" id="PF03732">
    <property type="entry name" value="Retrotrans_gag"/>
    <property type="match status" value="1"/>
</dbReference>
<reference evidence="4" key="1">
    <citation type="submission" date="2025-08" db="UniProtKB">
        <authorList>
            <consortium name="RefSeq"/>
        </authorList>
    </citation>
    <scope>IDENTIFICATION</scope>
</reference>
<sequence>MSETLVLPATETGSKDHIARDDALSQAMLRILEKVIGRNTGFGGRGSITEQLQSNKAELFRGVTGVTPNVAEYWMEESTQLERLTWDFYKSTFQGKYVGASYIDTRRHEFLNFTQGDHSVAEYEGRFESSDSSTERGDFLALVERAYIAEEVKHAERQNRERERGRNKRDSGPSSSTLRPKKKVRSNGPVRVGAPIAPTKNLPCRHCGRRHPSKCWRTTRACLGYGSTEHHIRECSLRVDQMQAPGSCTAQSPRVVQQPPRGRSRARGGNGMGRGQRALGRDIGSTHSNVPNTVSETLGIPVKDISSGVTVVSLVGQSIRVSKLYRDILLEVQETDIRTVRDFSDVFPKELSGLPPNQKVEFKIKLISSTVTLYRMALKELTELKAQIQELLDRRFIRPSMSLWRAPILREKQLYVKFSKCEFCLQEVTFLGHVVFAEGIRVNPNKNEAVLDWKRPKNVSAIRSFLRLAGYYWRFVEGFSLIAALLTKLL</sequence>
<dbReference type="InterPro" id="IPR043128">
    <property type="entry name" value="Rev_trsase/Diguanyl_cyclase"/>
</dbReference>
<feature type="region of interest" description="Disordered" evidence="1">
    <location>
        <begin position="246"/>
        <end position="292"/>
    </location>
</feature>
<feature type="domain" description="Retrotransposon gag" evidence="2">
    <location>
        <begin position="71"/>
        <end position="129"/>
    </location>
</feature>
<feature type="region of interest" description="Disordered" evidence="1">
    <location>
        <begin position="153"/>
        <end position="197"/>
    </location>
</feature>
<dbReference type="Gene3D" id="3.10.10.10">
    <property type="entry name" value="HIV Type 1 Reverse Transcriptase, subunit A, domain 1"/>
    <property type="match status" value="1"/>
</dbReference>
<dbReference type="Gene3D" id="3.30.70.270">
    <property type="match status" value="2"/>
</dbReference>
<organism evidence="3 4">
    <name type="scientific">Gossypium hirsutum</name>
    <name type="common">Upland cotton</name>
    <name type="synonym">Gossypium mexicanum</name>
    <dbReference type="NCBI Taxonomy" id="3635"/>
    <lineage>
        <taxon>Eukaryota</taxon>
        <taxon>Viridiplantae</taxon>
        <taxon>Streptophyta</taxon>
        <taxon>Embryophyta</taxon>
        <taxon>Tracheophyta</taxon>
        <taxon>Spermatophyta</taxon>
        <taxon>Magnoliopsida</taxon>
        <taxon>eudicotyledons</taxon>
        <taxon>Gunneridae</taxon>
        <taxon>Pentapetalae</taxon>
        <taxon>rosids</taxon>
        <taxon>malvids</taxon>
        <taxon>Malvales</taxon>
        <taxon>Malvaceae</taxon>
        <taxon>Malvoideae</taxon>
        <taxon>Gossypium</taxon>
    </lineage>
</organism>
<dbReference type="Proteomes" id="UP000818029">
    <property type="component" value="Unplaced"/>
</dbReference>
<feature type="non-terminal residue" evidence="4">
    <location>
        <position position="490"/>
    </location>
</feature>
<accession>A0ABM3BHE0</accession>
<feature type="compositionally biased region" description="Polar residues" evidence="1">
    <location>
        <begin position="246"/>
        <end position="255"/>
    </location>
</feature>
<name>A0ABM3BHE0_GOSHI</name>
<dbReference type="InterPro" id="IPR005162">
    <property type="entry name" value="Retrotrans_gag_dom"/>
</dbReference>
<dbReference type="SUPFAM" id="SSF56672">
    <property type="entry name" value="DNA/RNA polymerases"/>
    <property type="match status" value="1"/>
</dbReference>
<keyword evidence="3" id="KW-1185">Reference proteome</keyword>
<evidence type="ECO:0000313" key="4">
    <source>
        <dbReference type="RefSeq" id="XP_040966470.1"/>
    </source>
</evidence>
<dbReference type="PANTHER" id="PTHR15503">
    <property type="entry name" value="LDOC1 RELATED"/>
    <property type="match status" value="1"/>
</dbReference>
<proteinExistence type="predicted"/>
<dbReference type="PANTHER" id="PTHR15503:SF45">
    <property type="entry name" value="RNA-DIRECTED DNA POLYMERASE HOMOLOG"/>
    <property type="match status" value="1"/>
</dbReference>
<dbReference type="InterPro" id="IPR043502">
    <property type="entry name" value="DNA/RNA_pol_sf"/>
</dbReference>
<evidence type="ECO:0000259" key="2">
    <source>
        <dbReference type="Pfam" id="PF03732"/>
    </source>
</evidence>
<evidence type="ECO:0000313" key="3">
    <source>
        <dbReference type="Proteomes" id="UP000818029"/>
    </source>
</evidence>
<protein>
    <recommendedName>
        <fullName evidence="2">Retrotransposon gag domain-containing protein</fullName>
    </recommendedName>
</protein>
<dbReference type="GeneID" id="107963321"/>
<evidence type="ECO:0000256" key="1">
    <source>
        <dbReference type="SAM" id="MobiDB-lite"/>
    </source>
</evidence>
<feature type="compositionally biased region" description="Basic and acidic residues" evidence="1">
    <location>
        <begin position="153"/>
        <end position="171"/>
    </location>
</feature>
<gene>
    <name evidence="4" type="primary">LOC107963321</name>
</gene>
<dbReference type="InterPro" id="IPR032567">
    <property type="entry name" value="RTL1-rel"/>
</dbReference>